<reference evidence="1" key="1">
    <citation type="journal article" date="2020" name="Nature">
        <title>Giant virus diversity and host interactions through global metagenomics.</title>
        <authorList>
            <person name="Schulz F."/>
            <person name="Roux S."/>
            <person name="Paez-Espino D."/>
            <person name="Jungbluth S."/>
            <person name="Walsh D.A."/>
            <person name="Denef V.J."/>
            <person name="McMahon K.D."/>
            <person name="Konstantinidis K.T."/>
            <person name="Eloe-Fadrosh E.A."/>
            <person name="Kyrpides N.C."/>
            <person name="Woyke T."/>
        </authorList>
    </citation>
    <scope>NUCLEOTIDE SEQUENCE</scope>
    <source>
        <strain evidence="1">GVMAG-M-3300010158-55</strain>
    </source>
</reference>
<dbReference type="AlphaFoldDB" id="A0A6C0BAH6"/>
<name>A0A6C0BAH6_9ZZZZ</name>
<evidence type="ECO:0000313" key="1">
    <source>
        <dbReference type="EMBL" id="QHS88463.1"/>
    </source>
</evidence>
<accession>A0A6C0BAH6</accession>
<sequence length="131" mass="14903">MEITSTTWRVGQTIIDDTGGIYNVALYKLDGLPVRTITTMYDDSPIGVILHLFGHGDWIYFDNALTYASKSTIPRILNQCKTYNPELQEMLSNAKTQASDLMYRINNQEFCTCGELNHGSSRCKNDKYCEM</sequence>
<organism evidence="1">
    <name type="scientific">viral metagenome</name>
    <dbReference type="NCBI Taxonomy" id="1070528"/>
    <lineage>
        <taxon>unclassified sequences</taxon>
        <taxon>metagenomes</taxon>
        <taxon>organismal metagenomes</taxon>
    </lineage>
</organism>
<protein>
    <submittedName>
        <fullName evidence="1">Uncharacterized protein</fullName>
    </submittedName>
</protein>
<proteinExistence type="predicted"/>
<dbReference type="EMBL" id="MN739097">
    <property type="protein sequence ID" value="QHS88463.1"/>
    <property type="molecule type" value="Genomic_DNA"/>
</dbReference>